<dbReference type="PROSITE" id="PS50222">
    <property type="entry name" value="EF_HAND_2"/>
    <property type="match status" value="3"/>
</dbReference>
<dbReference type="EnsemblPlants" id="OPUNC04G27460.1">
    <property type="protein sequence ID" value="OPUNC04G27460.1"/>
    <property type="gene ID" value="OPUNC04G27460"/>
</dbReference>
<dbReference type="STRING" id="4537.A0A0E0KWY1"/>
<evidence type="ECO:0000256" key="4">
    <source>
        <dbReference type="SAM" id="MobiDB-lite"/>
    </source>
</evidence>
<dbReference type="Gramene" id="OPUNC04G27460.1">
    <property type="protein sequence ID" value="OPUNC04G27460.1"/>
    <property type="gene ID" value="OPUNC04G27460"/>
</dbReference>
<dbReference type="Gene3D" id="1.10.238.10">
    <property type="entry name" value="EF-hand"/>
    <property type="match status" value="3"/>
</dbReference>
<dbReference type="eggNOG" id="KOG4223">
    <property type="taxonomic scope" value="Eukaryota"/>
</dbReference>
<dbReference type="HOGENOM" id="CLU_038312_0_0_1"/>
<feature type="region of interest" description="Disordered" evidence="4">
    <location>
        <begin position="38"/>
        <end position="76"/>
    </location>
</feature>
<dbReference type="SUPFAM" id="SSF47473">
    <property type="entry name" value="EF-hand"/>
    <property type="match status" value="2"/>
</dbReference>
<sequence>MAWRLGVVFYRFRRQCVILGARWSQLQMQPHHRLLGPAEAESPTVPLPPPSPAGVSTVTGVTSPRPTTTSGRRDDRGKHIWRVRRRLPCCSRPACCSSCTFSPSTRLPRRSPPSRTAAPAATTCRSATPRRRPFATELELLLHGDVGGGAVPDIRTFRDTLDRLPDWSHFDAELGPLERYFGSDGELNVKERLLYLFPMLDRAPKDGGVSHAELEAWLRRQAAERLDAVARRELEKLDKDGDGAVTLREYLAVDPDQQVDWSNTEHGEPGWWLHKFTSADRDQSGAMDIVELNEYHTPFSTSFLFFFVAENPMIVHEMDRDKDGKLTLDEFISQFREHNADDDTGRAEAEKKFRELDVNTDGHLTLEEARPVIQSLISGELSYAKSHAKLLMKADDNKDNDLSLEEMLNHYLSFYNTVYMDDHYDYDDIGNNFHDELR</sequence>
<dbReference type="SMART" id="SM00054">
    <property type="entry name" value="EFh"/>
    <property type="match status" value="4"/>
</dbReference>
<dbReference type="InterPro" id="IPR002048">
    <property type="entry name" value="EF_hand_dom"/>
</dbReference>
<keyword evidence="3" id="KW-0106">Calcium</keyword>
<proteinExistence type="predicted"/>
<dbReference type="GO" id="GO:0005509">
    <property type="term" value="F:calcium ion binding"/>
    <property type="evidence" value="ECO:0007669"/>
    <property type="project" value="InterPro"/>
</dbReference>
<feature type="domain" description="EF-hand" evidence="5">
    <location>
        <begin position="314"/>
        <end position="341"/>
    </location>
</feature>
<keyword evidence="1" id="KW-0479">Metal-binding</keyword>
<reference evidence="6" key="1">
    <citation type="submission" date="2015-04" db="UniProtKB">
        <authorList>
            <consortium name="EnsemblPlants"/>
        </authorList>
    </citation>
    <scope>IDENTIFICATION</scope>
</reference>
<evidence type="ECO:0000256" key="2">
    <source>
        <dbReference type="ARBA" id="ARBA00022737"/>
    </source>
</evidence>
<dbReference type="PANTHER" id="PTHR10827:SF98">
    <property type="entry name" value="45 KDA CALCIUM-BINDING PROTEIN"/>
    <property type="match status" value="1"/>
</dbReference>
<evidence type="ECO:0000259" key="5">
    <source>
        <dbReference type="PROSITE" id="PS50222"/>
    </source>
</evidence>
<dbReference type="Proteomes" id="UP000026962">
    <property type="component" value="Chromosome 4"/>
</dbReference>
<evidence type="ECO:0000256" key="1">
    <source>
        <dbReference type="ARBA" id="ARBA00022723"/>
    </source>
</evidence>
<feature type="domain" description="EF-hand" evidence="5">
    <location>
        <begin position="225"/>
        <end position="260"/>
    </location>
</feature>
<feature type="compositionally biased region" description="Low complexity" evidence="4">
    <location>
        <begin position="113"/>
        <end position="127"/>
    </location>
</feature>
<dbReference type="InterPro" id="IPR011992">
    <property type="entry name" value="EF-hand-dom_pair"/>
</dbReference>
<dbReference type="InterPro" id="IPR018247">
    <property type="entry name" value="EF_Hand_1_Ca_BS"/>
</dbReference>
<dbReference type="PROSITE" id="PS00018">
    <property type="entry name" value="EF_HAND_1"/>
    <property type="match status" value="4"/>
</dbReference>
<evidence type="ECO:0000313" key="6">
    <source>
        <dbReference type="EnsemblPlants" id="OPUNC04G27460.1"/>
    </source>
</evidence>
<keyword evidence="7" id="KW-1185">Reference proteome</keyword>
<feature type="region of interest" description="Disordered" evidence="4">
    <location>
        <begin position="100"/>
        <end position="129"/>
    </location>
</feature>
<dbReference type="Pfam" id="PF13202">
    <property type="entry name" value="EF-hand_5"/>
    <property type="match status" value="1"/>
</dbReference>
<keyword evidence="2" id="KW-0677">Repeat</keyword>
<evidence type="ECO:0000313" key="7">
    <source>
        <dbReference type="Proteomes" id="UP000026962"/>
    </source>
</evidence>
<protein>
    <recommendedName>
        <fullName evidence="5">EF-hand domain-containing protein</fullName>
    </recommendedName>
</protein>
<feature type="domain" description="EF-hand" evidence="5">
    <location>
        <begin position="344"/>
        <end position="379"/>
    </location>
</feature>
<dbReference type="GO" id="GO:0005783">
    <property type="term" value="C:endoplasmic reticulum"/>
    <property type="evidence" value="ECO:0007669"/>
    <property type="project" value="TreeGrafter"/>
</dbReference>
<dbReference type="PANTHER" id="PTHR10827">
    <property type="entry name" value="RETICULOCALBIN"/>
    <property type="match status" value="1"/>
</dbReference>
<feature type="compositionally biased region" description="Low complexity" evidence="4">
    <location>
        <begin position="53"/>
        <end position="70"/>
    </location>
</feature>
<evidence type="ECO:0000256" key="3">
    <source>
        <dbReference type="ARBA" id="ARBA00022837"/>
    </source>
</evidence>
<reference evidence="6" key="2">
    <citation type="submission" date="2018-05" db="EMBL/GenBank/DDBJ databases">
        <title>OpunRS2 (Oryza punctata Reference Sequence Version 2).</title>
        <authorList>
            <person name="Zhang J."/>
            <person name="Kudrna D."/>
            <person name="Lee S."/>
            <person name="Talag J."/>
            <person name="Welchert J."/>
            <person name="Wing R.A."/>
        </authorList>
    </citation>
    <scope>NUCLEOTIDE SEQUENCE [LARGE SCALE GENOMIC DNA]</scope>
</reference>
<organism evidence="6">
    <name type="scientific">Oryza punctata</name>
    <name type="common">Red rice</name>
    <dbReference type="NCBI Taxonomy" id="4537"/>
    <lineage>
        <taxon>Eukaryota</taxon>
        <taxon>Viridiplantae</taxon>
        <taxon>Streptophyta</taxon>
        <taxon>Embryophyta</taxon>
        <taxon>Tracheophyta</taxon>
        <taxon>Spermatophyta</taxon>
        <taxon>Magnoliopsida</taxon>
        <taxon>Liliopsida</taxon>
        <taxon>Poales</taxon>
        <taxon>Poaceae</taxon>
        <taxon>BOP clade</taxon>
        <taxon>Oryzoideae</taxon>
        <taxon>Oryzeae</taxon>
        <taxon>Oryzinae</taxon>
        <taxon>Oryza</taxon>
    </lineage>
</organism>
<accession>A0A0E0KWY1</accession>
<dbReference type="AlphaFoldDB" id="A0A0E0KWY1"/>
<name>A0A0E0KWY1_ORYPU</name>